<organism evidence="3 4">
    <name type="scientific">Thermomonas brevis</name>
    <dbReference type="NCBI Taxonomy" id="215691"/>
    <lineage>
        <taxon>Bacteria</taxon>
        <taxon>Pseudomonadati</taxon>
        <taxon>Pseudomonadota</taxon>
        <taxon>Gammaproteobacteria</taxon>
        <taxon>Lysobacterales</taxon>
        <taxon>Lysobacteraceae</taxon>
        <taxon>Thermomonas</taxon>
    </lineage>
</organism>
<evidence type="ECO:0000313" key="4">
    <source>
        <dbReference type="Proteomes" id="UP000515977"/>
    </source>
</evidence>
<proteinExistence type="predicted"/>
<keyword evidence="2" id="KW-1133">Transmembrane helix</keyword>
<evidence type="ECO:0000256" key="2">
    <source>
        <dbReference type="SAM" id="Phobius"/>
    </source>
</evidence>
<evidence type="ECO:0000313" key="3">
    <source>
        <dbReference type="EMBL" id="QNN47384.1"/>
    </source>
</evidence>
<keyword evidence="4" id="KW-1185">Reference proteome</keyword>
<feature type="region of interest" description="Disordered" evidence="1">
    <location>
        <begin position="1"/>
        <end position="22"/>
    </location>
</feature>
<feature type="transmembrane region" description="Helical" evidence="2">
    <location>
        <begin position="30"/>
        <end position="52"/>
    </location>
</feature>
<dbReference type="Proteomes" id="UP000515977">
    <property type="component" value="Chromosome"/>
</dbReference>
<protein>
    <submittedName>
        <fullName evidence="3">Uncharacterized protein</fullName>
    </submittedName>
</protein>
<accession>A0A7G9QVK9</accession>
<feature type="transmembrane region" description="Helical" evidence="2">
    <location>
        <begin position="64"/>
        <end position="82"/>
    </location>
</feature>
<dbReference type="EMBL" id="CP060711">
    <property type="protein sequence ID" value="QNN47384.1"/>
    <property type="molecule type" value="Genomic_DNA"/>
</dbReference>
<gene>
    <name evidence="3" type="ORF">H9L17_04325</name>
</gene>
<keyword evidence="2" id="KW-0812">Transmembrane</keyword>
<sequence length="96" mass="9794">MPTCCRSADAHPTRITAGDSKHEKSETTAIAILLTAAALVGAAIACDTTLVTIAPGMPAQGGEAVVAVASLDAALAAIAFGIRELRRMRRGRLTHA</sequence>
<dbReference type="KEGG" id="tbv:H9L17_04325"/>
<dbReference type="RefSeq" id="WP_187571131.1">
    <property type="nucleotide sequence ID" value="NZ_CP060711.1"/>
</dbReference>
<evidence type="ECO:0000256" key="1">
    <source>
        <dbReference type="SAM" id="MobiDB-lite"/>
    </source>
</evidence>
<dbReference type="AlphaFoldDB" id="A0A7G9QVK9"/>
<reference evidence="3 4" key="1">
    <citation type="submission" date="2020-08" db="EMBL/GenBank/DDBJ databases">
        <title>Genome sequence of Thermomonas brevis KACC 16975T.</title>
        <authorList>
            <person name="Hyun D.-W."/>
            <person name="Bae J.-W."/>
        </authorList>
    </citation>
    <scope>NUCLEOTIDE SEQUENCE [LARGE SCALE GENOMIC DNA]</scope>
    <source>
        <strain evidence="3 4">KACC 16975</strain>
    </source>
</reference>
<keyword evidence="2" id="KW-0472">Membrane</keyword>
<name>A0A7G9QVK9_9GAMM</name>